<evidence type="ECO:0000256" key="3">
    <source>
        <dbReference type="ARBA" id="ARBA00022475"/>
    </source>
</evidence>
<dbReference type="SMART" id="SM00369">
    <property type="entry name" value="LRR_TYP"/>
    <property type="match status" value="8"/>
</dbReference>
<comment type="subcellular location">
    <subcellularLocation>
        <location evidence="1">Cell membrane</location>
        <topology evidence="1">Single-pass type I membrane protein</topology>
    </subcellularLocation>
</comment>
<organism evidence="13 14">
    <name type="scientific">Xanthoceras sorbifolium</name>
    <dbReference type="NCBI Taxonomy" id="99658"/>
    <lineage>
        <taxon>Eukaryota</taxon>
        <taxon>Viridiplantae</taxon>
        <taxon>Streptophyta</taxon>
        <taxon>Embryophyta</taxon>
        <taxon>Tracheophyta</taxon>
        <taxon>Spermatophyta</taxon>
        <taxon>Magnoliopsida</taxon>
        <taxon>eudicotyledons</taxon>
        <taxon>Gunneridae</taxon>
        <taxon>Pentapetalae</taxon>
        <taxon>rosids</taxon>
        <taxon>malvids</taxon>
        <taxon>Sapindales</taxon>
        <taxon>Sapindaceae</taxon>
        <taxon>Xanthoceroideae</taxon>
        <taxon>Xanthoceras</taxon>
    </lineage>
</organism>
<keyword evidence="14" id="KW-1185">Reference proteome</keyword>
<evidence type="ECO:0000256" key="6">
    <source>
        <dbReference type="ARBA" id="ARBA00022729"/>
    </source>
</evidence>
<dbReference type="Pfam" id="PF00560">
    <property type="entry name" value="LRR_1"/>
    <property type="match status" value="9"/>
</dbReference>
<dbReference type="PANTHER" id="PTHR48061">
    <property type="entry name" value="LEUCINE-RICH REPEAT RECEPTOR PROTEIN KINASE EMS1-LIKE-RELATED"/>
    <property type="match status" value="1"/>
</dbReference>
<dbReference type="SUPFAM" id="SSF52058">
    <property type="entry name" value="L domain-like"/>
    <property type="match status" value="2"/>
</dbReference>
<keyword evidence="6" id="KW-0732">Signal</keyword>
<evidence type="ECO:0000256" key="10">
    <source>
        <dbReference type="ARBA" id="ARBA00023170"/>
    </source>
</evidence>
<protein>
    <recommendedName>
        <fullName evidence="12">Leucine-rich repeat-containing N-terminal plant-type domain-containing protein</fullName>
    </recommendedName>
</protein>
<feature type="domain" description="Leucine-rich repeat-containing N-terminal plant-type" evidence="12">
    <location>
        <begin position="21"/>
        <end position="40"/>
    </location>
</feature>
<comment type="caution">
    <text evidence="13">The sequence shown here is derived from an EMBL/GenBank/DDBJ whole genome shotgun (WGS) entry which is preliminary data.</text>
</comment>
<keyword evidence="7" id="KW-0677">Repeat</keyword>
<keyword evidence="10" id="KW-0675">Receptor</keyword>
<sequence length="860" mass="96376">MNSNHSPASSHCDYYAVSYPRTASWKQGSDCCSWDGVTCDTFTGHVTSLDLRSSWLLGTLEVNSSLFLLHHLRNLNLACNNFQGSRVSSNFGQFPYFTHLNLSSSYFSGLVPIEISQLSKLLSVDLSNNSLKLEQPNFVKFLLNLTELRYLVLDFVDMSLVAPGSLVNLSSSLVSLSLRHNYLQGEFPSEIFHLPFLQLLTLSENIDLTGNLPMSNWSGPLRLFNLSSTRFSGKLPDTIGNLINLNVLDLSSCNFEGPVPASLWNLTRITCLVLTSNRFTGQIPTSLSNLGGITVLYLRHNNFLGQFPDVLGNLSEVKYLDLSENNFRGQLPLSAFNLTQLSSLDFSDNQLVGQFPRQVSSLSFLTKLRLFNNFLNGTIPSWLFTLPSLEILGLGNNRFTGSLDQAQTLAGSLKYFLLDHNKIQGPIPNSIFERVNLTHLDLSSNNLSGVLNIDMFSKLKNIKFVYLSNNSLSLLSLASHSNVNFTLPKLEYFRCSSCNITEFPRFLRASENLKFLDLSNNSIPGRLGESELWHNMIHLDLSNNYLTSFDQISSMFLEYLGLHSNLLRGSLVPLPPTTSLNCYFPLNIMLLISCNENGLPTHPKMKYWKEGTDCCSWDGVTCDPVTGHVIGLDLSCNRLYGNILSDSSLFLLPQLQWLNLAHNDFNDSEISSNFAKFPSLTHLNLSYSHFSGQVPREISRLSKLVSLDLSTDYYSVGELEFEGPVMKELVQNMTELKELILDCVNMSSVQFRSLTSISSSLTSLSLSSCELCGSFPGNIFRLPDLRMIRLDKNSALTGIFPKVNWSSSLRLLDVSYTSFLGQLPDSIGDLKFLEYLDMKYCKFSLVQFPHPLVTIHNFNF</sequence>
<proteinExistence type="inferred from homology"/>
<feature type="domain" description="Leucine-rich repeat-containing N-terminal plant-type" evidence="12">
    <location>
        <begin position="602"/>
        <end position="623"/>
    </location>
</feature>
<evidence type="ECO:0000313" key="14">
    <source>
        <dbReference type="Proteomes" id="UP000827721"/>
    </source>
</evidence>
<dbReference type="InterPro" id="IPR046956">
    <property type="entry name" value="RLP23-like"/>
</dbReference>
<evidence type="ECO:0000256" key="7">
    <source>
        <dbReference type="ARBA" id="ARBA00022737"/>
    </source>
</evidence>
<accession>A0ABQ8H2S0</accession>
<evidence type="ECO:0000313" key="13">
    <source>
        <dbReference type="EMBL" id="KAH7544493.1"/>
    </source>
</evidence>
<dbReference type="PRINTS" id="PR00019">
    <property type="entry name" value="LEURICHRPT"/>
</dbReference>
<evidence type="ECO:0000256" key="4">
    <source>
        <dbReference type="ARBA" id="ARBA00022614"/>
    </source>
</evidence>
<dbReference type="Proteomes" id="UP000827721">
    <property type="component" value="Unassembled WGS sequence"/>
</dbReference>
<gene>
    <name evidence="13" type="ORF">JRO89_XS15G0174500</name>
</gene>
<dbReference type="EMBL" id="JAFEMO010000015">
    <property type="protein sequence ID" value="KAH7544493.1"/>
    <property type="molecule type" value="Genomic_DNA"/>
</dbReference>
<evidence type="ECO:0000256" key="8">
    <source>
        <dbReference type="ARBA" id="ARBA00022989"/>
    </source>
</evidence>
<dbReference type="PROSITE" id="PS51450">
    <property type="entry name" value="LRR"/>
    <property type="match status" value="2"/>
</dbReference>
<keyword evidence="3" id="KW-1003">Cell membrane</keyword>
<name>A0ABQ8H2S0_9ROSI</name>
<dbReference type="InterPro" id="IPR032675">
    <property type="entry name" value="LRR_dom_sf"/>
</dbReference>
<evidence type="ECO:0000256" key="2">
    <source>
        <dbReference type="ARBA" id="ARBA00009592"/>
    </source>
</evidence>
<dbReference type="InterPro" id="IPR003591">
    <property type="entry name" value="Leu-rich_rpt_typical-subtyp"/>
</dbReference>
<evidence type="ECO:0000256" key="5">
    <source>
        <dbReference type="ARBA" id="ARBA00022692"/>
    </source>
</evidence>
<dbReference type="InterPro" id="IPR001611">
    <property type="entry name" value="Leu-rich_rpt"/>
</dbReference>
<reference evidence="13 14" key="1">
    <citation type="submission" date="2021-02" db="EMBL/GenBank/DDBJ databases">
        <title>Plant Genome Project.</title>
        <authorList>
            <person name="Zhang R.-G."/>
        </authorList>
    </citation>
    <scope>NUCLEOTIDE SEQUENCE [LARGE SCALE GENOMIC DNA]</scope>
    <source>
        <tissue evidence="13">Leaves</tissue>
    </source>
</reference>
<evidence type="ECO:0000256" key="11">
    <source>
        <dbReference type="ARBA" id="ARBA00023180"/>
    </source>
</evidence>
<evidence type="ECO:0000259" key="12">
    <source>
        <dbReference type="Pfam" id="PF08263"/>
    </source>
</evidence>
<comment type="similarity">
    <text evidence="2">Belongs to the RLP family.</text>
</comment>
<evidence type="ECO:0000256" key="9">
    <source>
        <dbReference type="ARBA" id="ARBA00023136"/>
    </source>
</evidence>
<keyword evidence="11" id="KW-0325">Glycoprotein</keyword>
<dbReference type="InterPro" id="IPR013210">
    <property type="entry name" value="LRR_N_plant-typ"/>
</dbReference>
<dbReference type="PANTHER" id="PTHR48061:SF46">
    <property type="entry name" value="LEUCINE-RICH REPEAT-CONTAINING N-TERMINAL PLANT-TYPE DOMAIN-CONTAINING PROTEIN"/>
    <property type="match status" value="1"/>
</dbReference>
<dbReference type="SUPFAM" id="SSF52047">
    <property type="entry name" value="RNI-like"/>
    <property type="match status" value="1"/>
</dbReference>
<dbReference type="Pfam" id="PF08263">
    <property type="entry name" value="LRRNT_2"/>
    <property type="match status" value="2"/>
</dbReference>
<keyword evidence="9" id="KW-0472">Membrane</keyword>
<dbReference type="Pfam" id="PF13855">
    <property type="entry name" value="LRR_8"/>
    <property type="match status" value="1"/>
</dbReference>
<keyword evidence="4" id="KW-0433">Leucine-rich repeat</keyword>
<dbReference type="Gene3D" id="3.80.10.10">
    <property type="entry name" value="Ribonuclease Inhibitor"/>
    <property type="match status" value="7"/>
</dbReference>
<keyword evidence="8" id="KW-1133">Transmembrane helix</keyword>
<evidence type="ECO:0000256" key="1">
    <source>
        <dbReference type="ARBA" id="ARBA00004251"/>
    </source>
</evidence>
<keyword evidence="5" id="KW-0812">Transmembrane</keyword>